<dbReference type="PANTHER" id="PTHR48021">
    <property type="match status" value="1"/>
</dbReference>
<dbReference type="Proteomes" id="UP001219518">
    <property type="component" value="Unassembled WGS sequence"/>
</dbReference>
<keyword evidence="4 6" id="KW-0472">Membrane</keyword>
<accession>A0AAE1H747</accession>
<evidence type="ECO:0000256" key="1">
    <source>
        <dbReference type="ARBA" id="ARBA00004141"/>
    </source>
</evidence>
<reference evidence="8" key="2">
    <citation type="journal article" date="2023" name="BMC Genomics">
        <title>Pest status, molecular evolution, and epigenetic factors derived from the genome assembly of Frankliniella fusca, a thysanopteran phytovirus vector.</title>
        <authorList>
            <person name="Catto M.A."/>
            <person name="Labadie P.E."/>
            <person name="Jacobson A.L."/>
            <person name="Kennedy G.G."/>
            <person name="Srinivasan R."/>
            <person name="Hunt B.G."/>
        </authorList>
    </citation>
    <scope>NUCLEOTIDE SEQUENCE</scope>
    <source>
        <strain evidence="8">PL_HMW_Pooled</strain>
    </source>
</reference>
<keyword evidence="3 6" id="KW-1133">Transmembrane helix</keyword>
<evidence type="ECO:0000256" key="4">
    <source>
        <dbReference type="ARBA" id="ARBA00023136"/>
    </source>
</evidence>
<feature type="transmembrane region" description="Helical" evidence="6">
    <location>
        <begin position="394"/>
        <end position="414"/>
    </location>
</feature>
<keyword evidence="9" id="KW-1185">Reference proteome</keyword>
<proteinExistence type="predicted"/>
<feature type="transmembrane region" description="Helical" evidence="6">
    <location>
        <begin position="103"/>
        <end position="123"/>
    </location>
</feature>
<sequence>MWPAGPSPAGTMDEKSSLHGAGGTVTVIAEKEKGLPGGGLRRPTAAADSSLNWRAAIPQVLASVAALSLTLHAGVNMAFPAIMIPQLEDTDSPFKIDRDSASWIAAVVAVTTPMGSLLAGPVMDWAGRRAACLAPAAPLVLAWLLLPLAAGPLPGVGLVYASRALAGVGAGLSTAAGVYVSEVAHPSLRPALLCLNSVFVAAGILLTACLGAAASWSWLAVVFAALAAASAVAVALLAPESPHWLLSMAPAQQLERRTALARQALRRLNKDERMMEASWDRLVANSPVLPQQQQPKADEEGERLLPRRRLRGVAAFLEPATAKPMLILSALFVVQQLSGTYVIIFYAVPLFAEMGSRVGTTLDEYGVMVIMSVVRFVMSLVTALLSHRFGRRPMLIVSGLGMAACSVAAGATLVTAPASAPAPAAAALAANATSTARSVLSSGEVFEASWPPLAFVVLFVLFSSIGYLVMPWTLVSELLPLQSRGMGSGLLVSLAYLFMFGVVKSFPYTMAAVGARNVFYMFGGMACAGTVFVFFCLPETLGRSLGEIEAIFVKKSESARGRDSKASS</sequence>
<gene>
    <name evidence="8" type="ORF">KUF71_025295</name>
</gene>
<dbReference type="InterPro" id="IPR036259">
    <property type="entry name" value="MFS_trans_sf"/>
</dbReference>
<dbReference type="InterPro" id="IPR020846">
    <property type="entry name" value="MFS_dom"/>
</dbReference>
<feature type="transmembrane region" description="Helical" evidence="6">
    <location>
        <begin position="453"/>
        <end position="475"/>
    </location>
</feature>
<comment type="subcellular location">
    <subcellularLocation>
        <location evidence="1">Membrane</location>
        <topology evidence="1">Multi-pass membrane protein</topology>
    </subcellularLocation>
</comment>
<evidence type="ECO:0000256" key="2">
    <source>
        <dbReference type="ARBA" id="ARBA00022692"/>
    </source>
</evidence>
<dbReference type="PRINTS" id="PR00171">
    <property type="entry name" value="SUGRTRNSPORT"/>
</dbReference>
<evidence type="ECO:0000259" key="7">
    <source>
        <dbReference type="PROSITE" id="PS50850"/>
    </source>
</evidence>
<dbReference type="PROSITE" id="PS00216">
    <property type="entry name" value="SUGAR_TRANSPORT_1"/>
    <property type="match status" value="1"/>
</dbReference>
<dbReference type="AlphaFoldDB" id="A0AAE1H747"/>
<dbReference type="InterPro" id="IPR005829">
    <property type="entry name" value="Sugar_transporter_CS"/>
</dbReference>
<feature type="transmembrane region" description="Helical" evidence="6">
    <location>
        <begin position="130"/>
        <end position="148"/>
    </location>
</feature>
<dbReference type="Gene3D" id="1.20.1250.20">
    <property type="entry name" value="MFS general substrate transporter like domains"/>
    <property type="match status" value="1"/>
</dbReference>
<organism evidence="8 9">
    <name type="scientific">Frankliniella fusca</name>
    <dbReference type="NCBI Taxonomy" id="407009"/>
    <lineage>
        <taxon>Eukaryota</taxon>
        <taxon>Metazoa</taxon>
        <taxon>Ecdysozoa</taxon>
        <taxon>Arthropoda</taxon>
        <taxon>Hexapoda</taxon>
        <taxon>Insecta</taxon>
        <taxon>Pterygota</taxon>
        <taxon>Neoptera</taxon>
        <taxon>Paraneoptera</taxon>
        <taxon>Thysanoptera</taxon>
        <taxon>Terebrantia</taxon>
        <taxon>Thripoidea</taxon>
        <taxon>Thripidae</taxon>
        <taxon>Frankliniella</taxon>
    </lineage>
</organism>
<dbReference type="InterPro" id="IPR050549">
    <property type="entry name" value="MFS_Trehalose_Transporter"/>
</dbReference>
<feature type="transmembrane region" description="Helical" evidence="6">
    <location>
        <begin position="368"/>
        <end position="387"/>
    </location>
</feature>
<name>A0AAE1H747_9NEOP</name>
<feature type="transmembrane region" description="Helical" evidence="6">
    <location>
        <begin position="60"/>
        <end position="83"/>
    </location>
</feature>
<dbReference type="SUPFAM" id="SSF103473">
    <property type="entry name" value="MFS general substrate transporter"/>
    <property type="match status" value="1"/>
</dbReference>
<dbReference type="GO" id="GO:0016020">
    <property type="term" value="C:membrane"/>
    <property type="evidence" value="ECO:0007669"/>
    <property type="project" value="UniProtKB-SubCell"/>
</dbReference>
<comment type="caution">
    <text evidence="8">The sequence shown here is derived from an EMBL/GenBank/DDBJ whole genome shotgun (WGS) entry which is preliminary data.</text>
</comment>
<feature type="domain" description="Major facilitator superfamily (MFS) profile" evidence="7">
    <location>
        <begin position="58"/>
        <end position="541"/>
    </location>
</feature>
<feature type="transmembrane region" description="Helical" evidence="6">
    <location>
        <begin position="192"/>
        <end position="213"/>
    </location>
</feature>
<dbReference type="PROSITE" id="PS50850">
    <property type="entry name" value="MFS"/>
    <property type="match status" value="1"/>
</dbReference>
<dbReference type="Pfam" id="PF00083">
    <property type="entry name" value="Sugar_tr"/>
    <property type="match status" value="1"/>
</dbReference>
<evidence type="ECO:0000313" key="8">
    <source>
        <dbReference type="EMBL" id="KAK3916037.1"/>
    </source>
</evidence>
<evidence type="ECO:0000256" key="5">
    <source>
        <dbReference type="SAM" id="MobiDB-lite"/>
    </source>
</evidence>
<reference evidence="8" key="1">
    <citation type="submission" date="2021-07" db="EMBL/GenBank/DDBJ databases">
        <authorList>
            <person name="Catto M.A."/>
            <person name="Jacobson A."/>
            <person name="Kennedy G."/>
            <person name="Labadie P."/>
            <person name="Hunt B.G."/>
            <person name="Srinivasan R."/>
        </authorList>
    </citation>
    <scope>NUCLEOTIDE SEQUENCE</scope>
    <source>
        <strain evidence="8">PL_HMW_Pooled</strain>
        <tissue evidence="8">Head</tissue>
    </source>
</reference>
<protein>
    <submittedName>
        <fullName evidence="8">Facilitated trehalose transporter Tret1</fullName>
    </submittedName>
</protein>
<dbReference type="GO" id="GO:0022857">
    <property type="term" value="F:transmembrane transporter activity"/>
    <property type="evidence" value="ECO:0007669"/>
    <property type="project" value="InterPro"/>
</dbReference>
<feature type="transmembrane region" description="Helical" evidence="6">
    <location>
        <begin position="518"/>
        <end position="537"/>
    </location>
</feature>
<dbReference type="InterPro" id="IPR003663">
    <property type="entry name" value="Sugar/inositol_transpt"/>
</dbReference>
<evidence type="ECO:0000313" key="9">
    <source>
        <dbReference type="Proteomes" id="UP001219518"/>
    </source>
</evidence>
<keyword evidence="2 6" id="KW-0812">Transmembrane</keyword>
<dbReference type="FunFam" id="1.20.1250.20:FF:000249">
    <property type="entry name" value="facilitated trehalose transporter Tret1"/>
    <property type="match status" value="1"/>
</dbReference>
<feature type="transmembrane region" description="Helical" evidence="6">
    <location>
        <begin position="219"/>
        <end position="238"/>
    </location>
</feature>
<evidence type="ECO:0000256" key="6">
    <source>
        <dbReference type="SAM" id="Phobius"/>
    </source>
</evidence>
<feature type="region of interest" description="Disordered" evidence="5">
    <location>
        <begin position="1"/>
        <end position="20"/>
    </location>
</feature>
<evidence type="ECO:0000256" key="3">
    <source>
        <dbReference type="ARBA" id="ARBA00022989"/>
    </source>
</evidence>
<dbReference type="InterPro" id="IPR005828">
    <property type="entry name" value="MFS_sugar_transport-like"/>
</dbReference>
<feature type="transmembrane region" description="Helical" evidence="6">
    <location>
        <begin position="326"/>
        <end position="348"/>
    </location>
</feature>
<dbReference type="EMBL" id="JAHWGI010000485">
    <property type="protein sequence ID" value="KAK3916037.1"/>
    <property type="molecule type" value="Genomic_DNA"/>
</dbReference>
<feature type="transmembrane region" description="Helical" evidence="6">
    <location>
        <begin position="160"/>
        <end position="180"/>
    </location>
</feature>
<feature type="transmembrane region" description="Helical" evidence="6">
    <location>
        <begin position="487"/>
        <end position="506"/>
    </location>
</feature>
<dbReference type="PANTHER" id="PTHR48021:SF32">
    <property type="entry name" value="FACILITATED TREHALOSE TRANSPORTER TRET1-2 HOMOLOG-LIKE PROTEIN"/>
    <property type="match status" value="1"/>
</dbReference>